<feature type="transmembrane region" description="Helical" evidence="7">
    <location>
        <begin position="142"/>
        <end position="160"/>
    </location>
</feature>
<proteinExistence type="predicted"/>
<comment type="subcellular location">
    <subcellularLocation>
        <location evidence="1">Cell membrane</location>
        <topology evidence="1">Multi-pass membrane protein</topology>
    </subcellularLocation>
</comment>
<name>A0A6L9ETW1_CLOBU</name>
<dbReference type="PANTHER" id="PTHR43549">
    <property type="entry name" value="MULTIDRUG RESISTANCE PROTEIN YPNP-RELATED"/>
    <property type="match status" value="1"/>
</dbReference>
<sequence length="449" mass="49537">MKNNTKTIDMTKGSISRNLLLFSIPLLISSIIQQMYNTVDLLFVGNTLGTNSAAAVGAGSMLITCLIGIFSGLAVGTNVVLAKIFGYGDKEKFSRGLHTAILIALIGGIFLTLIGLIGAPYFLNFINTPNNIMNEAVSYIRIYFISITSMLIYNMCSGIIRAGGNSKLPMIAQFIGGIVNIASNIIFINILNYGIKGAAFATLFSQTTSALYVLFYLAKEDDAFSFKLYRLKIDKDIFKEITKIGIPAGIQSFVISISNVIVQSYINSLDVNSIAAFTIYMKIELILYYPIVAIGQAIMTFTGQNIGAGNIKRMKKGANISIIWGICLVILVSVFMIVTGEFWFRLFNKDLNVIEVGLNIICIIFPFYFVYVIMEVLSSVIRGSGKSIPPMIIILSNVCILRVLILYFSGSYISNVERIAVIYPITWITTSISITIYYIIHFKSILKRI</sequence>
<feature type="transmembrane region" description="Helical" evidence="7">
    <location>
        <begin position="286"/>
        <end position="308"/>
    </location>
</feature>
<keyword evidence="3" id="KW-1003">Cell membrane</keyword>
<dbReference type="InterPro" id="IPR052031">
    <property type="entry name" value="Membrane_Transporter-Flippase"/>
</dbReference>
<feature type="transmembrane region" description="Helical" evidence="7">
    <location>
        <begin position="20"/>
        <end position="36"/>
    </location>
</feature>
<dbReference type="GO" id="GO:0015297">
    <property type="term" value="F:antiporter activity"/>
    <property type="evidence" value="ECO:0007669"/>
    <property type="project" value="InterPro"/>
</dbReference>
<protein>
    <submittedName>
        <fullName evidence="8">MATE family efflux transporter</fullName>
    </submittedName>
</protein>
<organism evidence="8 9">
    <name type="scientific">Clostridium butyricum</name>
    <dbReference type="NCBI Taxonomy" id="1492"/>
    <lineage>
        <taxon>Bacteria</taxon>
        <taxon>Bacillati</taxon>
        <taxon>Bacillota</taxon>
        <taxon>Clostridia</taxon>
        <taxon>Eubacteriales</taxon>
        <taxon>Clostridiaceae</taxon>
        <taxon>Clostridium</taxon>
    </lineage>
</organism>
<evidence type="ECO:0000256" key="3">
    <source>
        <dbReference type="ARBA" id="ARBA00022475"/>
    </source>
</evidence>
<feature type="transmembrane region" description="Helical" evidence="7">
    <location>
        <begin position="197"/>
        <end position="218"/>
    </location>
</feature>
<evidence type="ECO:0000256" key="2">
    <source>
        <dbReference type="ARBA" id="ARBA00022448"/>
    </source>
</evidence>
<accession>A0A6L9ETW1</accession>
<dbReference type="InterPro" id="IPR048279">
    <property type="entry name" value="MdtK-like"/>
</dbReference>
<feature type="transmembrane region" description="Helical" evidence="7">
    <location>
        <begin position="389"/>
        <end position="408"/>
    </location>
</feature>
<evidence type="ECO:0000256" key="7">
    <source>
        <dbReference type="SAM" id="Phobius"/>
    </source>
</evidence>
<evidence type="ECO:0000313" key="9">
    <source>
        <dbReference type="Proteomes" id="UP000474042"/>
    </source>
</evidence>
<dbReference type="AlphaFoldDB" id="A0A6L9ETW1"/>
<dbReference type="PANTHER" id="PTHR43549:SF3">
    <property type="entry name" value="MULTIDRUG RESISTANCE PROTEIN YPNP-RELATED"/>
    <property type="match status" value="1"/>
</dbReference>
<feature type="transmembrane region" description="Helical" evidence="7">
    <location>
        <begin position="320"/>
        <end position="344"/>
    </location>
</feature>
<dbReference type="PIRSF" id="PIRSF006603">
    <property type="entry name" value="DinF"/>
    <property type="match status" value="1"/>
</dbReference>
<dbReference type="Pfam" id="PF01554">
    <property type="entry name" value="MatE"/>
    <property type="match status" value="2"/>
</dbReference>
<evidence type="ECO:0000256" key="5">
    <source>
        <dbReference type="ARBA" id="ARBA00022989"/>
    </source>
</evidence>
<dbReference type="Proteomes" id="UP000474042">
    <property type="component" value="Unassembled WGS sequence"/>
</dbReference>
<dbReference type="EMBL" id="WOFV02000094">
    <property type="protein sequence ID" value="NAS19711.1"/>
    <property type="molecule type" value="Genomic_DNA"/>
</dbReference>
<dbReference type="GO" id="GO:0005886">
    <property type="term" value="C:plasma membrane"/>
    <property type="evidence" value="ECO:0007669"/>
    <property type="project" value="UniProtKB-SubCell"/>
</dbReference>
<dbReference type="NCBIfam" id="TIGR00797">
    <property type="entry name" value="matE"/>
    <property type="match status" value="1"/>
</dbReference>
<evidence type="ECO:0000256" key="4">
    <source>
        <dbReference type="ARBA" id="ARBA00022692"/>
    </source>
</evidence>
<keyword evidence="2" id="KW-0813">Transport</keyword>
<evidence type="ECO:0000256" key="6">
    <source>
        <dbReference type="ARBA" id="ARBA00023136"/>
    </source>
</evidence>
<dbReference type="GO" id="GO:0042910">
    <property type="term" value="F:xenobiotic transmembrane transporter activity"/>
    <property type="evidence" value="ECO:0007669"/>
    <property type="project" value="InterPro"/>
</dbReference>
<keyword evidence="5 7" id="KW-1133">Transmembrane helix</keyword>
<keyword evidence="6 7" id="KW-0472">Membrane</keyword>
<feature type="transmembrane region" description="Helical" evidence="7">
    <location>
        <begin position="172"/>
        <end position="191"/>
    </location>
</feature>
<gene>
    <name evidence="8" type="ORF">GND98_018155</name>
</gene>
<feature type="transmembrane region" description="Helical" evidence="7">
    <location>
        <begin position="420"/>
        <end position="440"/>
    </location>
</feature>
<dbReference type="InterPro" id="IPR002528">
    <property type="entry name" value="MATE_fam"/>
</dbReference>
<evidence type="ECO:0000313" key="8">
    <source>
        <dbReference type="EMBL" id="NAS19711.1"/>
    </source>
</evidence>
<feature type="transmembrane region" description="Helical" evidence="7">
    <location>
        <begin position="56"/>
        <end position="81"/>
    </location>
</feature>
<feature type="transmembrane region" description="Helical" evidence="7">
    <location>
        <begin position="356"/>
        <end position="377"/>
    </location>
</feature>
<feature type="transmembrane region" description="Helical" evidence="7">
    <location>
        <begin position="101"/>
        <end position="122"/>
    </location>
</feature>
<comment type="caution">
    <text evidence="8">The sequence shown here is derived from an EMBL/GenBank/DDBJ whole genome shotgun (WGS) entry which is preliminary data.</text>
</comment>
<keyword evidence="4 7" id="KW-0812">Transmembrane</keyword>
<reference evidence="8 9" key="1">
    <citation type="submission" date="2020-01" db="EMBL/GenBank/DDBJ databases">
        <title>Genome sequence of a 1,3-propanediol producer, Clostridium butyricum S3.</title>
        <authorList>
            <person name="Zhou J."/>
        </authorList>
    </citation>
    <scope>NUCLEOTIDE SEQUENCE [LARGE SCALE GENOMIC DNA]</scope>
    <source>
        <strain evidence="8 9">S3</strain>
    </source>
</reference>
<dbReference type="CDD" id="cd13138">
    <property type="entry name" value="MATE_yoeA_like"/>
    <property type="match status" value="1"/>
</dbReference>
<evidence type="ECO:0000256" key="1">
    <source>
        <dbReference type="ARBA" id="ARBA00004651"/>
    </source>
</evidence>